<sequence length="108" mass="11587">MSIKSERKSPSRIGKIGPYTVFVTPPPTPNLSLKSNSPKTPVDVPIQVQRPVEKSCTISFSDYGSASVVQPPPPIMVIVSKKVVAGWWSRFVFLMVGGGSDLRASSDG</sequence>
<dbReference type="Gramene" id="OE9A101057T1">
    <property type="protein sequence ID" value="OE9A101057C1"/>
    <property type="gene ID" value="OE9A101057"/>
</dbReference>
<feature type="region of interest" description="Disordered" evidence="1">
    <location>
        <begin position="1"/>
        <end position="21"/>
    </location>
</feature>
<dbReference type="EMBL" id="CACTIH010009107">
    <property type="protein sequence ID" value="CAA3024358.1"/>
    <property type="molecule type" value="Genomic_DNA"/>
</dbReference>
<keyword evidence="3" id="KW-1185">Reference proteome</keyword>
<comment type="caution">
    <text evidence="2">The sequence shown here is derived from an EMBL/GenBank/DDBJ whole genome shotgun (WGS) entry which is preliminary data.</text>
</comment>
<evidence type="ECO:0000313" key="2">
    <source>
        <dbReference type="EMBL" id="CAA3024358.1"/>
    </source>
</evidence>
<name>A0A8S0V359_OLEEU</name>
<dbReference type="Proteomes" id="UP000594638">
    <property type="component" value="Unassembled WGS sequence"/>
</dbReference>
<dbReference type="AlphaFoldDB" id="A0A8S0V359"/>
<evidence type="ECO:0000256" key="1">
    <source>
        <dbReference type="SAM" id="MobiDB-lite"/>
    </source>
</evidence>
<proteinExistence type="predicted"/>
<accession>A0A8S0V359</accession>
<gene>
    <name evidence="2" type="ORF">OLEA9_A101057</name>
</gene>
<reference evidence="2 3" key="1">
    <citation type="submission" date="2019-12" db="EMBL/GenBank/DDBJ databases">
        <authorList>
            <person name="Alioto T."/>
            <person name="Alioto T."/>
            <person name="Gomez Garrido J."/>
        </authorList>
    </citation>
    <scope>NUCLEOTIDE SEQUENCE [LARGE SCALE GENOMIC DNA]</scope>
</reference>
<protein>
    <submittedName>
        <fullName evidence="2">Uncharacterized protein</fullName>
    </submittedName>
</protein>
<evidence type="ECO:0000313" key="3">
    <source>
        <dbReference type="Proteomes" id="UP000594638"/>
    </source>
</evidence>
<organism evidence="2 3">
    <name type="scientific">Olea europaea subsp. europaea</name>
    <dbReference type="NCBI Taxonomy" id="158383"/>
    <lineage>
        <taxon>Eukaryota</taxon>
        <taxon>Viridiplantae</taxon>
        <taxon>Streptophyta</taxon>
        <taxon>Embryophyta</taxon>
        <taxon>Tracheophyta</taxon>
        <taxon>Spermatophyta</taxon>
        <taxon>Magnoliopsida</taxon>
        <taxon>eudicotyledons</taxon>
        <taxon>Gunneridae</taxon>
        <taxon>Pentapetalae</taxon>
        <taxon>asterids</taxon>
        <taxon>lamiids</taxon>
        <taxon>Lamiales</taxon>
        <taxon>Oleaceae</taxon>
        <taxon>Oleeae</taxon>
        <taxon>Olea</taxon>
    </lineage>
</organism>